<evidence type="ECO:0000256" key="1">
    <source>
        <dbReference type="ARBA" id="ARBA00023157"/>
    </source>
</evidence>
<reference evidence="4" key="1">
    <citation type="submission" date="2017-09" db="EMBL/GenBank/DDBJ databases">
        <title>Contemporary evolution of a Lepidopteran species, Heliothis virescens, in response to modern agricultural practices.</title>
        <authorList>
            <person name="Fritz M.L."/>
            <person name="Deyonke A.M."/>
            <person name="Papanicolaou A."/>
            <person name="Micinski S."/>
            <person name="Westbrook J."/>
            <person name="Gould F."/>
        </authorList>
    </citation>
    <scope>NUCLEOTIDE SEQUENCE [LARGE SCALE GENOMIC DNA]</scope>
    <source>
        <strain evidence="4">HvINT-</strain>
        <tissue evidence="4">Whole body</tissue>
    </source>
</reference>
<dbReference type="EMBL" id="NWSH01000575">
    <property type="protein sequence ID" value="PCG75558.1"/>
    <property type="molecule type" value="Genomic_DNA"/>
</dbReference>
<proteinExistence type="inferred from homology"/>
<evidence type="ECO:0000313" key="5">
    <source>
        <dbReference type="EMBL" id="PCG75559.1"/>
    </source>
</evidence>
<name>A0A2A4JV43_HELVI</name>
<dbReference type="AlphaFoldDB" id="A0A2A4JV43"/>
<dbReference type="SUPFAM" id="SSF50494">
    <property type="entry name" value="Trypsin-like serine proteases"/>
    <property type="match status" value="1"/>
</dbReference>
<dbReference type="InterPro" id="IPR001254">
    <property type="entry name" value="Trypsin_dom"/>
</dbReference>
<dbReference type="Gene3D" id="2.40.10.10">
    <property type="entry name" value="Trypsin-like serine proteases"/>
    <property type="match status" value="1"/>
</dbReference>
<keyword evidence="1" id="KW-1015">Disulfide bond</keyword>
<dbReference type="GO" id="GO:0006508">
    <property type="term" value="P:proteolysis"/>
    <property type="evidence" value="ECO:0007669"/>
    <property type="project" value="InterPro"/>
</dbReference>
<dbReference type="GO" id="GO:0004252">
    <property type="term" value="F:serine-type endopeptidase activity"/>
    <property type="evidence" value="ECO:0007669"/>
    <property type="project" value="InterPro"/>
</dbReference>
<dbReference type="InterPro" id="IPR051487">
    <property type="entry name" value="Ser/Thr_Proteases_Immune/Dev"/>
</dbReference>
<dbReference type="InterPro" id="IPR043504">
    <property type="entry name" value="Peptidase_S1_PA_chymotrypsin"/>
</dbReference>
<dbReference type="Pfam" id="PF00089">
    <property type="entry name" value="Trypsin"/>
    <property type="match status" value="1"/>
</dbReference>
<protein>
    <recommendedName>
        <fullName evidence="3">Peptidase S1 domain-containing protein</fullName>
    </recommendedName>
</protein>
<evidence type="ECO:0000313" key="4">
    <source>
        <dbReference type="EMBL" id="PCG75558.1"/>
    </source>
</evidence>
<evidence type="ECO:0000259" key="3">
    <source>
        <dbReference type="PROSITE" id="PS50240"/>
    </source>
</evidence>
<dbReference type="SMART" id="SM00020">
    <property type="entry name" value="Tryp_SPc"/>
    <property type="match status" value="1"/>
</dbReference>
<feature type="domain" description="Peptidase S1" evidence="3">
    <location>
        <begin position="21"/>
        <end position="259"/>
    </location>
</feature>
<dbReference type="PANTHER" id="PTHR24256">
    <property type="entry name" value="TRYPTASE-RELATED"/>
    <property type="match status" value="1"/>
</dbReference>
<dbReference type="InterPro" id="IPR018114">
    <property type="entry name" value="TRYPSIN_HIS"/>
</dbReference>
<evidence type="ECO:0000256" key="2">
    <source>
        <dbReference type="ARBA" id="ARBA00024195"/>
    </source>
</evidence>
<gene>
    <name evidence="4" type="ORF">B5V51_11423</name>
    <name evidence="5" type="ORF">B5V51_11424</name>
</gene>
<dbReference type="PROSITE" id="PS00134">
    <property type="entry name" value="TRYPSIN_HIS"/>
    <property type="match status" value="1"/>
</dbReference>
<dbReference type="EMBL" id="NWSH01000575">
    <property type="protein sequence ID" value="PCG75559.1"/>
    <property type="molecule type" value="Genomic_DNA"/>
</dbReference>
<sequence>MFVLLAQFIQRIGCVPLGLNIQSAREAEDGEYAFVVRLERRIILEFDENHPFENIIHICTCVALSPSWALTAGHCIHSAAPDTQLTDYVRTRTHVSYGSHNVTTAEVISTILHPNFHDPLFKMENDIGLLRTEIMRLKQFAHISETDISSLSGQEVIIGGYRSTAQHAGRPPLQVLGAAVVRCALPARCAAPRRAPSGGGACATDAGGPVLLATGVVAINTISLETIQLCSAVSKGQPIGMDIITSTKPYIKWIEGNIKRDQLLLT</sequence>
<accession>A0A2A4JV43</accession>
<dbReference type="PROSITE" id="PS50240">
    <property type="entry name" value="TRYPSIN_DOM"/>
    <property type="match status" value="1"/>
</dbReference>
<comment type="similarity">
    <text evidence="2">Belongs to the peptidase S1 family. CLIP subfamily.</text>
</comment>
<organism evidence="4">
    <name type="scientific">Heliothis virescens</name>
    <name type="common">Tobacco budworm moth</name>
    <dbReference type="NCBI Taxonomy" id="7102"/>
    <lineage>
        <taxon>Eukaryota</taxon>
        <taxon>Metazoa</taxon>
        <taxon>Ecdysozoa</taxon>
        <taxon>Arthropoda</taxon>
        <taxon>Hexapoda</taxon>
        <taxon>Insecta</taxon>
        <taxon>Pterygota</taxon>
        <taxon>Neoptera</taxon>
        <taxon>Endopterygota</taxon>
        <taxon>Lepidoptera</taxon>
        <taxon>Glossata</taxon>
        <taxon>Ditrysia</taxon>
        <taxon>Noctuoidea</taxon>
        <taxon>Noctuidae</taxon>
        <taxon>Heliothinae</taxon>
        <taxon>Heliothis</taxon>
    </lineage>
</organism>
<comment type="caution">
    <text evidence="4">The sequence shown here is derived from an EMBL/GenBank/DDBJ whole genome shotgun (WGS) entry which is preliminary data.</text>
</comment>
<dbReference type="InterPro" id="IPR009003">
    <property type="entry name" value="Peptidase_S1_PA"/>
</dbReference>